<comment type="similarity">
    <text evidence="2">Belongs to the FAD-binding monooxygenase family.</text>
</comment>
<reference evidence="8" key="1">
    <citation type="journal article" date="2011" name="Environ. Microbiol.">
        <title>Time-series analyses of Monterey Bay coastal microbial picoplankton using a 'genome proxy' microarray.</title>
        <authorList>
            <person name="Rich V.I."/>
            <person name="Pham V.D."/>
            <person name="Eppley J."/>
            <person name="Shi Y."/>
            <person name="DeLong E.F."/>
        </authorList>
    </citation>
    <scope>NUCLEOTIDE SEQUENCE</scope>
</reference>
<evidence type="ECO:0000256" key="3">
    <source>
        <dbReference type="ARBA" id="ARBA00022630"/>
    </source>
</evidence>
<proteinExistence type="inferred from homology"/>
<sequence>MIKRILFLLYNKYVTLIFNGPLLKTLTMTPAIQIDPINGFKKFNTRAAKATEKISGKGYSVVNNSELTSLPEAPAGAVFNAEEQEKYRKFKEERRGAADYMNLEGEFSKYLEDVYSAPPVDRESLMDECEIVVVGAGFAGLLLWYKLQHAGFKDVRFCEKGGDVGGTWYWNRYPGIACDVESYSYLPLLEEMGYFPTMKFAAGFEIMEYCQNMAEKYGFYDRCLFHTTVEETAWNEATERWTVKTDRGDAMQARFVVLANGILTTPKLARIKGMENFQGTAFHTSRWNYNVDLTGKRVGIIGTGATAVQVIPEIEKVVKELFVFQRTPSSIDVRDQRATTQEEINTWSKEPGWARARRERLAMISSGRTALKGNDDFLSGKVDYSKQRKQHTTELSQEELIQKQLNTNFRIMEQIRARVDHIVKDPKTAAALKPYYPYGCKRPCFHDEYLPTFNKSHVTLVDTAPLGVTEINERGVVHEGKEYPLDVLIYATGFQWMATSTFNMITGPDGQTLQDKWKQNGTKTFLGLHSHGFPNLFIISGPQGGGGQFNFTRVIDAHADYVVWMLKTLKDKGATTVDIKKDAENAYAAHCREADINTQPLRDCISYYNGHGDGEPGSLAYYGGAKKWHEKRIEAQESMEAYIFGKGT</sequence>
<dbReference type="Gene3D" id="3.50.50.60">
    <property type="entry name" value="FAD/NAD(P)-binding domain"/>
    <property type="match status" value="2"/>
</dbReference>
<dbReference type="InterPro" id="IPR050775">
    <property type="entry name" value="FAD-binding_Monooxygenases"/>
</dbReference>
<dbReference type="FunFam" id="3.50.50.60:FF:000341">
    <property type="entry name" value="Baeyer-Villiger monooxygenase"/>
    <property type="match status" value="1"/>
</dbReference>
<evidence type="ECO:0000256" key="5">
    <source>
        <dbReference type="ARBA" id="ARBA00022857"/>
    </source>
</evidence>
<dbReference type="PANTHER" id="PTHR43098">
    <property type="entry name" value="L-ORNITHINE N(5)-MONOOXYGENASE-RELATED"/>
    <property type="match status" value="1"/>
</dbReference>
<dbReference type="GO" id="GO:0050660">
    <property type="term" value="F:flavin adenine dinucleotide binding"/>
    <property type="evidence" value="ECO:0007669"/>
    <property type="project" value="InterPro"/>
</dbReference>
<organism evidence="8">
    <name type="scientific">uncultured alpha proteobacterium HF0130_20P23</name>
    <dbReference type="NCBI Taxonomy" id="710809"/>
    <lineage>
        <taxon>Bacteria</taxon>
        <taxon>Pseudomonadati</taxon>
        <taxon>Pseudomonadota</taxon>
        <taxon>Alphaproteobacteria</taxon>
        <taxon>environmental samples</taxon>
    </lineage>
</organism>
<evidence type="ECO:0000256" key="7">
    <source>
        <dbReference type="ARBA" id="ARBA00023033"/>
    </source>
</evidence>
<keyword evidence="5" id="KW-0521">NADP</keyword>
<protein>
    <submittedName>
        <fullName evidence="8">Predicted flavoprotein involved in K+ transport</fullName>
    </submittedName>
</protein>
<dbReference type="InterPro" id="IPR036188">
    <property type="entry name" value="FAD/NAD-bd_sf"/>
</dbReference>
<evidence type="ECO:0000256" key="6">
    <source>
        <dbReference type="ARBA" id="ARBA00023002"/>
    </source>
</evidence>
<dbReference type="InterPro" id="IPR020946">
    <property type="entry name" value="Flavin_mOase-like"/>
</dbReference>
<dbReference type="SUPFAM" id="SSF51905">
    <property type="entry name" value="FAD/NAD(P)-binding domain"/>
    <property type="match status" value="1"/>
</dbReference>
<evidence type="ECO:0000256" key="1">
    <source>
        <dbReference type="ARBA" id="ARBA00001974"/>
    </source>
</evidence>
<dbReference type="GO" id="GO:0050661">
    <property type="term" value="F:NADP binding"/>
    <property type="evidence" value="ECO:0007669"/>
    <property type="project" value="InterPro"/>
</dbReference>
<keyword evidence="7" id="KW-0503">Monooxygenase</keyword>
<keyword evidence="4" id="KW-0274">FAD</keyword>
<dbReference type="EMBL" id="GU474870">
    <property type="protein sequence ID" value="ADI17645.1"/>
    <property type="molecule type" value="Genomic_DNA"/>
</dbReference>
<evidence type="ECO:0000256" key="2">
    <source>
        <dbReference type="ARBA" id="ARBA00010139"/>
    </source>
</evidence>
<dbReference type="GO" id="GO:0004499">
    <property type="term" value="F:N,N-dimethylaniline monooxygenase activity"/>
    <property type="evidence" value="ECO:0007669"/>
    <property type="project" value="InterPro"/>
</dbReference>
<evidence type="ECO:0000256" key="4">
    <source>
        <dbReference type="ARBA" id="ARBA00022827"/>
    </source>
</evidence>
<comment type="cofactor">
    <cofactor evidence="1">
        <name>FAD</name>
        <dbReference type="ChEBI" id="CHEBI:57692"/>
    </cofactor>
</comment>
<name>E0XTA4_9PROT</name>
<dbReference type="PANTHER" id="PTHR43098:SF2">
    <property type="entry name" value="FAD-BINDING MONOOXYGENASE AUSB-RELATED"/>
    <property type="match status" value="1"/>
</dbReference>
<dbReference type="Pfam" id="PF00743">
    <property type="entry name" value="FMO-like"/>
    <property type="match status" value="1"/>
</dbReference>
<evidence type="ECO:0000313" key="8">
    <source>
        <dbReference type="EMBL" id="ADI17645.1"/>
    </source>
</evidence>
<dbReference type="AlphaFoldDB" id="E0XTA4"/>
<keyword evidence="3" id="KW-0285">Flavoprotein</keyword>
<keyword evidence="6" id="KW-0560">Oxidoreductase</keyword>
<accession>E0XTA4</accession>